<dbReference type="PATRIC" id="fig|447.4.peg.97"/>
<feature type="transmembrane region" description="Helical" evidence="1">
    <location>
        <begin position="126"/>
        <end position="148"/>
    </location>
</feature>
<reference evidence="2 3" key="1">
    <citation type="submission" date="2015-11" db="EMBL/GenBank/DDBJ databases">
        <title>Genomic analysis of 38 Legionella species identifies large and diverse effector repertoires.</title>
        <authorList>
            <person name="Burstein D."/>
            <person name="Amaro F."/>
            <person name="Zusman T."/>
            <person name="Lifshitz Z."/>
            <person name="Cohen O."/>
            <person name="Gilbert J.A."/>
            <person name="Pupko T."/>
            <person name="Shuman H.A."/>
            <person name="Segal G."/>
        </authorList>
    </citation>
    <scope>NUCLEOTIDE SEQUENCE [LARGE SCALE GENOMIC DNA]</scope>
    <source>
        <strain evidence="2 3">WIGA</strain>
    </source>
</reference>
<accession>A0A0W0S3K7</accession>
<comment type="caution">
    <text evidence="2">The sequence shown here is derived from an EMBL/GenBank/DDBJ whole genome shotgun (WGS) entry which is preliminary data.</text>
</comment>
<feature type="transmembrane region" description="Helical" evidence="1">
    <location>
        <begin position="69"/>
        <end position="89"/>
    </location>
</feature>
<dbReference type="EMBL" id="LNXU01000001">
    <property type="protein sequence ID" value="KTC77803.1"/>
    <property type="molecule type" value="Genomic_DNA"/>
</dbReference>
<evidence type="ECO:0000313" key="2">
    <source>
        <dbReference type="EMBL" id="KTC77803.1"/>
    </source>
</evidence>
<keyword evidence="1" id="KW-1133">Transmembrane helix</keyword>
<dbReference type="Proteomes" id="UP000054695">
    <property type="component" value="Unassembled WGS sequence"/>
</dbReference>
<organism evidence="2 3">
    <name type="scientific">Legionella bozemanae</name>
    <name type="common">Fluoribacter bozemanae</name>
    <dbReference type="NCBI Taxonomy" id="447"/>
    <lineage>
        <taxon>Bacteria</taxon>
        <taxon>Pseudomonadati</taxon>
        <taxon>Pseudomonadota</taxon>
        <taxon>Gammaproteobacteria</taxon>
        <taxon>Legionellales</taxon>
        <taxon>Legionellaceae</taxon>
        <taxon>Legionella</taxon>
    </lineage>
</organism>
<evidence type="ECO:0000256" key="1">
    <source>
        <dbReference type="SAM" id="Phobius"/>
    </source>
</evidence>
<dbReference type="OrthoDB" id="5639325at2"/>
<keyword evidence="1 2" id="KW-0812">Transmembrane</keyword>
<feature type="transmembrane region" description="Helical" evidence="1">
    <location>
        <begin position="12"/>
        <end position="34"/>
    </location>
</feature>
<keyword evidence="3" id="KW-1185">Reference proteome</keyword>
<dbReference type="RefSeq" id="WP_058457798.1">
    <property type="nucleotide sequence ID" value="NZ_CAAAIY010000024.1"/>
</dbReference>
<gene>
    <name evidence="2" type="ORF">Lboz_0091</name>
</gene>
<dbReference type="STRING" id="447.Lboz_0091"/>
<sequence length="152" mass="17271">MEQDRFGSNSKLYILGMICLVLCLGLFFVSLYILPYLAWGLNYNVPDMVLTMLSSLQDDYNYSVGASKLIVWLIFFVPCVITGLISYFVSNYIDNNLYKSELNVEEESENLPRKQIGKEIKESAGFGLKILGLMILIVIVIFLLQYLIQATS</sequence>
<name>A0A0W0S3K7_LEGBO</name>
<protein>
    <submittedName>
        <fullName evidence="2">Transmembrane protein</fullName>
    </submittedName>
</protein>
<dbReference type="AlphaFoldDB" id="A0A0W0S3K7"/>
<proteinExistence type="predicted"/>
<evidence type="ECO:0000313" key="3">
    <source>
        <dbReference type="Proteomes" id="UP000054695"/>
    </source>
</evidence>
<keyword evidence="1" id="KW-0472">Membrane</keyword>